<evidence type="ECO:0000313" key="6">
    <source>
        <dbReference type="EMBL" id="SJR97608.1"/>
    </source>
</evidence>
<name>A0A031WG04_CLODI</name>
<dbReference type="AlphaFoldDB" id="A0A031WG04"/>
<evidence type="ECO:0000313" key="3">
    <source>
        <dbReference type="EMBL" id="CDT10642.1"/>
    </source>
</evidence>
<dbReference type="EMBL" id="DAEQIJ010000001">
    <property type="protein sequence ID" value="HBH2618323.1"/>
    <property type="molecule type" value="Genomic_DNA"/>
</dbReference>
<dbReference type="Pfam" id="PF12732">
    <property type="entry name" value="YtxH"/>
    <property type="match status" value="1"/>
</dbReference>
<dbReference type="RefSeq" id="WP_003428669.1">
    <property type="nucleotide sequence ID" value="NZ_AP025558.1"/>
</dbReference>
<dbReference type="PATRIC" id="fig|1496.1371.peg.1243"/>
<dbReference type="EMBL" id="FUPS01000002">
    <property type="protein sequence ID" value="SJR97608.1"/>
    <property type="molecule type" value="Genomic_DNA"/>
</dbReference>
<evidence type="ECO:0000313" key="4">
    <source>
        <dbReference type="EMBL" id="HBH1541815.1"/>
    </source>
</evidence>
<reference evidence="2" key="1">
    <citation type="submission" date="2014-07" db="EMBL/GenBank/DDBJ databases">
        <authorList>
            <person name="Monot Marc"/>
        </authorList>
    </citation>
    <scope>NUCLEOTIDE SEQUENCE</scope>
    <source>
        <strain evidence="3">7032989</strain>
        <strain evidence="1">7032994</strain>
    </source>
</reference>
<accession>A0A031WG04</accession>
<reference evidence="4" key="4">
    <citation type="submission" date="2021-06" db="EMBL/GenBank/DDBJ databases">
        <authorList>
            <consortium name="NCBI Pathogen Detection Project"/>
        </authorList>
    </citation>
    <scope>NUCLEOTIDE SEQUENCE</scope>
    <source>
        <strain evidence="5">Clostridioides</strain>
        <strain evidence="4">HN1000</strain>
    </source>
</reference>
<dbReference type="OMA" id="MGGEHNE"/>
<dbReference type="PANTHER" id="PTHR35792">
    <property type="entry name" value="GENERAL STRESS PROTEIN"/>
    <property type="match status" value="1"/>
</dbReference>
<dbReference type="EMBL" id="LK932517">
    <property type="protein sequence ID" value="CDS87782.1"/>
    <property type="molecule type" value="Genomic_DNA"/>
</dbReference>
<organism evidence="2">
    <name type="scientific">Clostridioides difficile</name>
    <name type="common">Peptoclostridium difficile</name>
    <dbReference type="NCBI Taxonomy" id="1496"/>
    <lineage>
        <taxon>Bacteria</taxon>
        <taxon>Bacillati</taxon>
        <taxon>Bacillota</taxon>
        <taxon>Clostridia</taxon>
        <taxon>Peptostreptococcales</taxon>
        <taxon>Peptostreptococcaceae</taxon>
        <taxon>Clostridioides</taxon>
    </lineage>
</organism>
<evidence type="ECO:0000313" key="10">
    <source>
        <dbReference type="Proteomes" id="UP000372533"/>
    </source>
</evidence>
<dbReference type="EMBL" id="CAADAN010000003">
    <property type="protein sequence ID" value="VFD30747.1"/>
    <property type="molecule type" value="Genomic_DNA"/>
</dbReference>
<proteinExistence type="predicted"/>
<dbReference type="EMBL" id="CAAJVP010000001">
    <property type="protein sequence ID" value="VHX93539.1"/>
    <property type="molecule type" value="Genomic_DNA"/>
</dbReference>
<dbReference type="EMBL" id="LK932972">
    <property type="protein sequence ID" value="CDT10642.1"/>
    <property type="molecule type" value="Genomic_DNA"/>
</dbReference>
<dbReference type="EMBL" id="DAEPXK010000010">
    <property type="protein sequence ID" value="HBH1541815.1"/>
    <property type="molecule type" value="Genomic_DNA"/>
</dbReference>
<dbReference type="Proteomes" id="UP000372533">
    <property type="component" value="Unassembled WGS sequence"/>
</dbReference>
<dbReference type="EMBL" id="LK932401">
    <property type="protein sequence ID" value="CDS87099.1"/>
    <property type="molecule type" value="Genomic_DNA"/>
</dbReference>
<evidence type="ECO:0000313" key="5">
    <source>
        <dbReference type="EMBL" id="HBH2618323.1"/>
    </source>
</evidence>
<evidence type="ECO:0000313" key="1">
    <source>
        <dbReference type="EMBL" id="CDS87099.1"/>
    </source>
</evidence>
<dbReference type="GeneID" id="66354278"/>
<evidence type="ECO:0000313" key="8">
    <source>
        <dbReference type="EMBL" id="VHX93539.1"/>
    </source>
</evidence>
<dbReference type="Proteomes" id="UP000878956">
    <property type="component" value="Unassembled WGS sequence"/>
</dbReference>
<sequence length="127" mass="13983">MNLSKKIEDKRKAKQRAEKVKKAKIATAGVVLGAVTGAVSGVLLAPKSGKETREDIKDASQQIAEKINMKTVDVKGKVSEKLEDKKGNFIESKKKIKKYIDNKKSVENSSEEDKIIDIVEPVSVTEE</sequence>
<evidence type="ECO:0000313" key="11">
    <source>
        <dbReference type="Proteomes" id="UP000411588"/>
    </source>
</evidence>
<dbReference type="InterPro" id="IPR024623">
    <property type="entry name" value="YtxH"/>
</dbReference>
<reference evidence="4" key="3">
    <citation type="journal article" date="2018" name="Genome Biol.">
        <title>SKESA: strategic k-mer extension for scrupulous assemblies.</title>
        <authorList>
            <person name="Souvorov A."/>
            <person name="Agarwala R."/>
            <person name="Lipman D.J."/>
        </authorList>
    </citation>
    <scope>NUCLEOTIDE SEQUENCE</scope>
    <source>
        <strain evidence="5">Clostridioides</strain>
        <strain evidence="4">HN1000</strain>
    </source>
</reference>
<dbReference type="KEGG" id="pdf:CD630DERM_18950"/>
<evidence type="ECO:0000313" key="7">
    <source>
        <dbReference type="EMBL" id="VFD30747.1"/>
    </source>
</evidence>
<dbReference type="PANTHER" id="PTHR35792:SF2">
    <property type="entry name" value="GENERAL STRESS PROTEIN"/>
    <property type="match status" value="1"/>
</dbReference>
<evidence type="ECO:0000313" key="9">
    <source>
        <dbReference type="Proteomes" id="UP000189137"/>
    </source>
</evidence>
<dbReference type="Proteomes" id="UP000189137">
    <property type="component" value="Unassembled WGS sequence"/>
</dbReference>
<reference evidence="6 9" key="2">
    <citation type="submission" date="2017-02" db="EMBL/GenBank/DDBJ databases">
        <authorList>
            <consortium name="Pathogen Informatics"/>
        </authorList>
    </citation>
    <scope>NUCLEOTIDE SEQUENCE [LARGE SCALE GENOMIC DNA]</scope>
    <source>
        <strain evidence="11">clo34</strain>
        <strain evidence="7">Clo34</strain>
        <strain evidence="8">Tl291</strain>
        <strain evidence="10">tl291</strain>
        <strain evidence="6 9">VRECD0157</strain>
    </source>
</reference>
<dbReference type="Proteomes" id="UP000411588">
    <property type="component" value="Unassembled WGS sequence"/>
</dbReference>
<dbReference type="Proteomes" id="UP000879542">
    <property type="component" value="Unassembled WGS sequence"/>
</dbReference>
<protein>
    <submittedName>
        <fullName evidence="6">Gas vesicle protein</fullName>
    </submittedName>
    <submittedName>
        <fullName evidence="1">Putative membrane protein</fullName>
    </submittedName>
    <submittedName>
        <fullName evidence="4">YtxH domain-containing protein</fullName>
    </submittedName>
    <submittedName>
        <fullName evidence="7">YtxH-like protein</fullName>
    </submittedName>
</protein>
<gene>
    <name evidence="3" type="ORF">BN1095_310107</name>
    <name evidence="2" type="ORF">BN1096_630031</name>
    <name evidence="1" type="ORF">BN1097_620030</name>
    <name evidence="4" type="ORF">KRM00_001284</name>
    <name evidence="5" type="ORF">KRQ00_000041</name>
    <name evidence="8" type="ORF">SAMEA1402366_00303</name>
    <name evidence="7" type="ORF">SAMEA1402399_01227</name>
    <name evidence="6" type="ORF">SAMEA3375112_00920</name>
</gene>
<evidence type="ECO:0000313" key="2">
    <source>
        <dbReference type="EMBL" id="CDS87782.1"/>
    </source>
</evidence>
<dbReference type="InterPro" id="IPR052928">
    <property type="entry name" value="Desiccation-related_membrane"/>
</dbReference>